<keyword evidence="3" id="KW-0949">S-adenosyl-L-methionine</keyword>
<dbReference type="InterPro" id="IPR036388">
    <property type="entry name" value="WH-like_DNA-bd_sf"/>
</dbReference>
<dbReference type="Pfam" id="PF00891">
    <property type="entry name" value="Methyltransf_2"/>
    <property type="match status" value="1"/>
</dbReference>
<feature type="domain" description="O-methyltransferase C-terminal" evidence="5">
    <location>
        <begin position="302"/>
        <end position="470"/>
    </location>
</feature>
<dbReference type="SUPFAM" id="SSF53335">
    <property type="entry name" value="S-adenosyl-L-methionine-dependent methyltransferases"/>
    <property type="match status" value="1"/>
</dbReference>
<evidence type="ECO:0000256" key="2">
    <source>
        <dbReference type="ARBA" id="ARBA00022679"/>
    </source>
</evidence>
<dbReference type="Gene3D" id="1.10.10.10">
    <property type="entry name" value="Winged helix-like DNA-binding domain superfamily/Winged helix DNA-binding domain"/>
    <property type="match status" value="1"/>
</dbReference>
<dbReference type="Gene3D" id="3.40.50.150">
    <property type="entry name" value="Vaccinia Virus protein VP39"/>
    <property type="match status" value="1"/>
</dbReference>
<evidence type="ECO:0000259" key="5">
    <source>
        <dbReference type="Pfam" id="PF00891"/>
    </source>
</evidence>
<comment type="caution">
    <text evidence="7">The sequence shown here is derived from an EMBL/GenBank/DDBJ whole genome shotgun (WGS) entry which is preliminary data.</text>
</comment>
<evidence type="ECO:0000256" key="4">
    <source>
        <dbReference type="SAM" id="MobiDB-lite"/>
    </source>
</evidence>
<organism evidence="7 8">
    <name type="scientific">Phlyctema vagabunda</name>
    <dbReference type="NCBI Taxonomy" id="108571"/>
    <lineage>
        <taxon>Eukaryota</taxon>
        <taxon>Fungi</taxon>
        <taxon>Dikarya</taxon>
        <taxon>Ascomycota</taxon>
        <taxon>Pezizomycotina</taxon>
        <taxon>Leotiomycetes</taxon>
        <taxon>Helotiales</taxon>
        <taxon>Dermateaceae</taxon>
        <taxon>Phlyctema</taxon>
    </lineage>
</organism>
<dbReference type="PANTHER" id="PTHR43712">
    <property type="entry name" value="PUTATIVE (AFU_ORTHOLOGUE AFUA_4G14580)-RELATED"/>
    <property type="match status" value="1"/>
</dbReference>
<dbReference type="InterPro" id="IPR012967">
    <property type="entry name" value="COMT_dimerisation"/>
</dbReference>
<name>A0ABR4P199_9HELO</name>
<proteinExistence type="predicted"/>
<dbReference type="PANTHER" id="PTHR43712:SF2">
    <property type="entry name" value="O-METHYLTRANSFERASE CICE"/>
    <property type="match status" value="1"/>
</dbReference>
<evidence type="ECO:0000256" key="1">
    <source>
        <dbReference type="ARBA" id="ARBA00022603"/>
    </source>
</evidence>
<feature type="domain" description="O-methyltransferase dimerisation" evidence="6">
    <location>
        <begin position="95"/>
        <end position="173"/>
    </location>
</feature>
<dbReference type="Proteomes" id="UP001629113">
    <property type="component" value="Unassembled WGS sequence"/>
</dbReference>
<evidence type="ECO:0000256" key="3">
    <source>
        <dbReference type="ARBA" id="ARBA00022691"/>
    </source>
</evidence>
<reference evidence="7 8" key="1">
    <citation type="submission" date="2024-06" db="EMBL/GenBank/DDBJ databases">
        <title>Complete genome of Phlyctema vagabunda strain 19-DSS-EL-015.</title>
        <authorList>
            <person name="Fiorenzani C."/>
        </authorList>
    </citation>
    <scope>NUCLEOTIDE SEQUENCE [LARGE SCALE GENOMIC DNA]</scope>
    <source>
        <strain evidence="7 8">19-DSS-EL-015</strain>
    </source>
</reference>
<evidence type="ECO:0000313" key="8">
    <source>
        <dbReference type="Proteomes" id="UP001629113"/>
    </source>
</evidence>
<dbReference type="PROSITE" id="PS51683">
    <property type="entry name" value="SAM_OMT_II"/>
    <property type="match status" value="1"/>
</dbReference>
<dbReference type="SUPFAM" id="SSF46785">
    <property type="entry name" value="Winged helix' DNA-binding domain"/>
    <property type="match status" value="1"/>
</dbReference>
<gene>
    <name evidence="7" type="ORF">PVAG01_11080</name>
</gene>
<accession>A0ABR4P199</accession>
<dbReference type="Pfam" id="PF08100">
    <property type="entry name" value="Dimerisation"/>
    <property type="match status" value="1"/>
</dbReference>
<feature type="region of interest" description="Disordered" evidence="4">
    <location>
        <begin position="33"/>
        <end position="58"/>
    </location>
</feature>
<sequence length="489" mass="54850">MERFPRTSAEADQLMQMGKLLNEAIQTVTNEWKKESFTQKQTDGTNGVNGESRHGDSSTADILPSWPLYQAQRTILSLTGALTELVAEPPHRLTELMGQYWESRALYIAAERRIPDILHEAGDKGLEINEIATQTGIEHLKLSRIMRCLASIHVFRLTGPERFANNRISAQLVHNEHMRAYITMFQGDIYTSAERLPKYLLSPKGTSYSVTETAWHEAHGSSKPRWEWLAEKIDPSEIQNEGVGYPGVPDPRQFGHLIPDAFGKIPRPELEIFGLAMVGGGRAISASQPYDFPWHELPHGATVVDVGGGVGGFIMQLLRVYPHLNCVVEDRAEVVKQGEEEVWPQQASNLLESCKVQFLAHDFFKSNPIEGADVYWLRGILHDWSDDYCVKILAGVRDAMSDKSRILLCEQVMNSPYGCNELVPAPSPLPANYGYFGRFQAHRDLSLMACINGIERTPAQFKGLIDKAGLKLVKIHELRSIYCIVEVTK</sequence>
<protein>
    <submittedName>
        <fullName evidence="7">O-methyltransferase</fullName>
    </submittedName>
</protein>
<dbReference type="EMBL" id="JBFCZG010000011">
    <property type="protein sequence ID" value="KAL3417080.1"/>
    <property type="molecule type" value="Genomic_DNA"/>
</dbReference>
<dbReference type="InterPro" id="IPR036390">
    <property type="entry name" value="WH_DNA-bd_sf"/>
</dbReference>
<dbReference type="InterPro" id="IPR016461">
    <property type="entry name" value="COMT-like"/>
</dbReference>
<keyword evidence="1" id="KW-0489">Methyltransferase</keyword>
<feature type="compositionally biased region" description="Polar residues" evidence="4">
    <location>
        <begin position="38"/>
        <end position="49"/>
    </location>
</feature>
<dbReference type="InterPro" id="IPR001077">
    <property type="entry name" value="COMT_C"/>
</dbReference>
<keyword evidence="2" id="KW-0808">Transferase</keyword>
<evidence type="ECO:0000259" key="6">
    <source>
        <dbReference type="Pfam" id="PF08100"/>
    </source>
</evidence>
<dbReference type="InterPro" id="IPR029063">
    <property type="entry name" value="SAM-dependent_MTases_sf"/>
</dbReference>
<keyword evidence="8" id="KW-1185">Reference proteome</keyword>
<evidence type="ECO:0000313" key="7">
    <source>
        <dbReference type="EMBL" id="KAL3417080.1"/>
    </source>
</evidence>